<gene>
    <name evidence="1" type="ORF">NK125_06595</name>
</gene>
<proteinExistence type="predicted"/>
<evidence type="ECO:0000313" key="1">
    <source>
        <dbReference type="EMBL" id="MCP1102086.1"/>
    </source>
</evidence>
<sequence>MELSERIMELIQKGYHCSQIMMQLSLDLREKEEPFTIRALGALGGGMFVQRTCGTLTGGVCMLSSYFERADGEMEPVEYKQCAKELVEWFEMEQGSIECRDIVCFDSVEIMKVCPGLLERTFMKCLEILEEHGIDPT</sequence>
<protein>
    <submittedName>
        <fullName evidence="1">C-GCAxxG-C-C family protein</fullName>
    </submittedName>
</protein>
<dbReference type="InterPro" id="IPR010181">
    <property type="entry name" value="CGCAxxGCC_motif"/>
</dbReference>
<organism evidence="1 2">
    <name type="scientific">Aequitasia blattaphilus</name>
    <dbReference type="NCBI Taxonomy" id="2949332"/>
    <lineage>
        <taxon>Bacteria</taxon>
        <taxon>Bacillati</taxon>
        <taxon>Bacillota</taxon>
        <taxon>Clostridia</taxon>
        <taxon>Lachnospirales</taxon>
        <taxon>Lachnospiraceae</taxon>
        <taxon>Aequitasia</taxon>
    </lineage>
</organism>
<dbReference type="Pfam" id="PF09719">
    <property type="entry name" value="C_GCAxxG_C_C"/>
    <property type="match status" value="1"/>
</dbReference>
<reference evidence="1 2" key="1">
    <citation type="journal article" date="2022" name="Genome Biol. Evol.">
        <title>Host diet, physiology and behaviors set the stage for Lachnospiraceae cladogenesis.</title>
        <authorList>
            <person name="Vera-Ponce De Leon A."/>
            <person name="Schneider M."/>
            <person name="Jahnes B.C."/>
            <person name="Sadowski V."/>
            <person name="Camuy-Velez L.A."/>
            <person name="Duan J."/>
            <person name="Sabree Z.L."/>
        </authorList>
    </citation>
    <scope>NUCLEOTIDE SEQUENCE [LARGE SCALE GENOMIC DNA]</scope>
    <source>
        <strain evidence="1 2">PAL113</strain>
    </source>
</reference>
<accession>A0ABT1E8Q2</accession>
<evidence type="ECO:0000313" key="2">
    <source>
        <dbReference type="Proteomes" id="UP001523566"/>
    </source>
</evidence>
<comment type="caution">
    <text evidence="1">The sequence shown here is derived from an EMBL/GenBank/DDBJ whole genome shotgun (WGS) entry which is preliminary data.</text>
</comment>
<dbReference type="NCBIfam" id="NF045669">
    <property type="entry name" value="DVU1555_fam_CGA"/>
    <property type="match status" value="1"/>
</dbReference>
<keyword evidence="2" id="KW-1185">Reference proteome</keyword>
<name>A0ABT1E8Q2_9FIRM</name>
<dbReference type="Proteomes" id="UP001523566">
    <property type="component" value="Unassembled WGS sequence"/>
</dbReference>
<dbReference type="RefSeq" id="WP_262065871.1">
    <property type="nucleotide sequence ID" value="NZ_JAMXOD010000007.1"/>
</dbReference>
<dbReference type="EMBL" id="JAMZFW010000007">
    <property type="protein sequence ID" value="MCP1102086.1"/>
    <property type="molecule type" value="Genomic_DNA"/>
</dbReference>